<feature type="compositionally biased region" description="Polar residues" evidence="1">
    <location>
        <begin position="8"/>
        <end position="19"/>
    </location>
</feature>
<feature type="region of interest" description="Disordered" evidence="1">
    <location>
        <begin position="1"/>
        <end position="39"/>
    </location>
</feature>
<dbReference type="VEuPathDB" id="CryptoDB:Vbra_3644"/>
<feature type="compositionally biased region" description="Gly residues" evidence="1">
    <location>
        <begin position="68"/>
        <end position="81"/>
    </location>
</feature>
<keyword evidence="3" id="KW-1185">Reference proteome</keyword>
<sequence length="1521" mass="163150">MEKLPAGSPSNGIQRSPISSEAIDKHLNEQQPSVPQDQAMQLIPIASPAADTSVVGGVPMQQQEGGSALMGGAGHGGGSGEGDITADAISDGSRQPSTAFGISVCAQQQQVANLTRSIDPSPVAAAAASVGRQPAGPSRPFPPSTLSPITPDQQHAAGSRQGQTSGSDAVAIMSLAADALLAHDIDPFVSHLEKLTTSLPDNDPAVKGLVGSLAKKDKAHRERGSLGLVSCIVAIFNDSSKPSHQSAAARFLKRLNEAGYPFGVEWLPLFGVLVEGTVGRLTLSDEVFGVDVVVILTSRLQAALFCHIDALVETLVTSTDQAAMLRASRLVGIICAHARRGSPSEPGVLASICRGVSASPAALGKIATMLKDHAACEWPDLIVLLCLNVPVAMAECGYCERVAHAGFLSAAVSILQSSRFANDASHGRYIYRSIVSKSIYLIDLLIDRETYASCEGLAELMCSLLSRAVRLGVSQPAAFASGGNDVRMMLGVLDSLARYWDRQVTSGKSKDNPIVERILQVNIHALSGPPTAASQDSLIQEVLDFFAKFRHRKLAIDRWASSYHDPQREAARQEKKQNCMVRCWVDKRVLHTIYQLPGPSHFAVAQVAMLAVSCRSLLDALCPVRSTGCISSCANRELLAPDASITVSKKNRLAAALARYSPDMMLGLSIHWEWSPTSDDISDLIGFLQRADRLMTLRLIGVDLTQLPDDECAQLADAIGRLPSLLGLFMLNANMSPAFADRLATLLKDQPEGDGKGSISESASPPPSSPSRDITRVPSTTSAAVPADPKEDRQETTEERQTADSGDDKKERPFTTLRRMTISLCRMSFNSCLNLLEGLCGRSFEALSLSNIALTKSEGEADRYYQLQRVLERLFGTIACEGICLSFRSVGKLTLPVVEDIVMSAATAGLKTNPNGRTLKFLDLPATANATESFLQFALKDLTPSYLTLRSRVALGNFFSQQFLSSGDFASLVHGAVTKGDDERESELQAARAVKERQWAADDARLPPAADAAEEDRRMAARQRREEGLQAKEKEARRKPPFVLSLSDVPFANVATRPVAANVASPRSPVAVINVIEATNKKYAYEQPVIFTHSKFVPDERYVGPSSRLPQHLCGVLASSYDALAPSTWWNTLASKAPLLLLLYVSSLFCYKRGPDSTFGFQNPFSVTAADLPKYHECVDELEALKDAPAINSITQEHVDTAHSDLAEAVRLVPRRDALQALNEMLKRFAVIAKLQATLQTKLNDLEAQRNKPAAADADIDSIDSQITSLTEQIGKNTAAKATLVEEIARLEKAVPEKLRKAMRDVLDESQGVSGCAESHQEDPHTSKGRQPTRFESKRDELRHKHDIMQQNAAREAEKNKKRGDQPPKDNAVAQERLKRAEARARAARKALGVDFSSDEDQPQHGVGGQQGGEGGKKAKKKKRHKNKTPSAAPAASACPLPSAAAATPSIASDGSPCVREGRGEADGDLELGHSEPSSSPLCGGAAGVSAASRPLLPSMAPSMPPLPDIGCDSDDLALMV</sequence>
<dbReference type="PhylomeDB" id="A0A0G4EBP8"/>
<dbReference type="EMBL" id="CDMY01000130">
    <property type="protein sequence ID" value="CEL93065.1"/>
    <property type="molecule type" value="Genomic_DNA"/>
</dbReference>
<feature type="region of interest" description="Disordered" evidence="1">
    <location>
        <begin position="1001"/>
        <end position="1034"/>
    </location>
</feature>
<feature type="compositionally biased region" description="Basic and acidic residues" evidence="1">
    <location>
        <begin position="788"/>
        <end position="813"/>
    </location>
</feature>
<feature type="compositionally biased region" description="Basic residues" evidence="1">
    <location>
        <begin position="1418"/>
        <end position="1428"/>
    </location>
</feature>
<feature type="region of interest" description="Disordered" evidence="1">
    <location>
        <begin position="125"/>
        <end position="165"/>
    </location>
</feature>
<feature type="compositionally biased region" description="Basic and acidic residues" evidence="1">
    <location>
        <begin position="1376"/>
        <end position="1385"/>
    </location>
</feature>
<evidence type="ECO:0000313" key="2">
    <source>
        <dbReference type="EMBL" id="CEL93065.1"/>
    </source>
</evidence>
<evidence type="ECO:0000313" key="3">
    <source>
        <dbReference type="Proteomes" id="UP000041254"/>
    </source>
</evidence>
<dbReference type="Proteomes" id="UP000041254">
    <property type="component" value="Unassembled WGS sequence"/>
</dbReference>
<feature type="compositionally biased region" description="Basic and acidic residues" evidence="1">
    <location>
        <begin position="1333"/>
        <end position="1348"/>
    </location>
</feature>
<feature type="region of interest" description="Disordered" evidence="1">
    <location>
        <begin position="750"/>
        <end position="813"/>
    </location>
</feature>
<organism evidence="2 3">
    <name type="scientific">Vitrella brassicaformis (strain CCMP3155)</name>
    <dbReference type="NCBI Taxonomy" id="1169540"/>
    <lineage>
        <taxon>Eukaryota</taxon>
        <taxon>Sar</taxon>
        <taxon>Alveolata</taxon>
        <taxon>Colpodellida</taxon>
        <taxon>Vitrellaceae</taxon>
        <taxon>Vitrella</taxon>
    </lineage>
</organism>
<evidence type="ECO:0000256" key="1">
    <source>
        <dbReference type="SAM" id="MobiDB-lite"/>
    </source>
</evidence>
<dbReference type="InParanoid" id="A0A0G4EBP8"/>
<reference evidence="2 3" key="1">
    <citation type="submission" date="2014-11" db="EMBL/GenBank/DDBJ databases">
        <authorList>
            <person name="Zhu J."/>
            <person name="Qi W."/>
            <person name="Song R."/>
        </authorList>
    </citation>
    <scope>NUCLEOTIDE SEQUENCE [LARGE SCALE GENOMIC DNA]</scope>
</reference>
<feature type="compositionally biased region" description="Basic and acidic residues" evidence="1">
    <location>
        <begin position="1015"/>
        <end position="1034"/>
    </location>
</feature>
<feature type="region of interest" description="Disordered" evidence="1">
    <location>
        <begin position="1310"/>
        <end position="1490"/>
    </location>
</feature>
<name>A0A0G4EBP8_VITBC</name>
<protein>
    <submittedName>
        <fullName evidence="2">Uncharacterized protein</fullName>
    </submittedName>
</protein>
<feature type="region of interest" description="Disordered" evidence="1">
    <location>
        <begin position="56"/>
        <end position="95"/>
    </location>
</feature>
<feature type="compositionally biased region" description="Basic and acidic residues" evidence="1">
    <location>
        <begin position="1355"/>
        <end position="1368"/>
    </location>
</feature>
<accession>A0A0G4EBP8</accession>
<proteinExistence type="predicted"/>
<feature type="compositionally biased region" description="Low complexity" evidence="1">
    <location>
        <begin position="1430"/>
        <end position="1453"/>
    </location>
</feature>
<gene>
    <name evidence="2" type="ORF">Vbra_3644</name>
</gene>
<feature type="compositionally biased region" description="Polar residues" evidence="1">
    <location>
        <begin position="29"/>
        <end position="39"/>
    </location>
</feature>
<feature type="compositionally biased region" description="Basic and acidic residues" evidence="1">
    <location>
        <begin position="1460"/>
        <end position="1474"/>
    </location>
</feature>